<evidence type="ECO:0000313" key="28">
    <source>
        <dbReference type="Proteomes" id="UP000298787"/>
    </source>
</evidence>
<feature type="domain" description="RING-type" evidence="25">
    <location>
        <begin position="843"/>
        <end position="886"/>
    </location>
</feature>
<keyword evidence="12" id="KW-0391">Immunity</keyword>
<dbReference type="InterPro" id="IPR003591">
    <property type="entry name" value="Leu-rich_rpt_typical-subtyp"/>
</dbReference>
<organism evidence="27 28">
    <name type="scientific">Collichthys lucidus</name>
    <name type="common">Big head croaker</name>
    <name type="synonym">Sciaena lucida</name>
    <dbReference type="NCBI Taxonomy" id="240159"/>
    <lineage>
        <taxon>Eukaryota</taxon>
        <taxon>Metazoa</taxon>
        <taxon>Chordata</taxon>
        <taxon>Craniata</taxon>
        <taxon>Vertebrata</taxon>
        <taxon>Euteleostomi</taxon>
        <taxon>Actinopterygii</taxon>
        <taxon>Neopterygii</taxon>
        <taxon>Teleostei</taxon>
        <taxon>Neoteleostei</taxon>
        <taxon>Acanthomorphata</taxon>
        <taxon>Eupercaria</taxon>
        <taxon>Sciaenidae</taxon>
        <taxon>Collichthys</taxon>
    </lineage>
</organism>
<dbReference type="InterPro" id="IPR001841">
    <property type="entry name" value="Znf_RING"/>
</dbReference>
<dbReference type="SMART" id="SM00369">
    <property type="entry name" value="LRR_TYP"/>
    <property type="match status" value="6"/>
</dbReference>
<keyword evidence="15" id="KW-0175">Coiled coil</keyword>
<evidence type="ECO:0000256" key="23">
    <source>
        <dbReference type="SAM" id="Phobius"/>
    </source>
</evidence>
<feature type="compositionally biased region" description="Polar residues" evidence="22">
    <location>
        <begin position="925"/>
        <end position="935"/>
    </location>
</feature>
<dbReference type="PROSITE" id="PS50089">
    <property type="entry name" value="ZF_RING_2"/>
    <property type="match status" value="1"/>
</dbReference>
<evidence type="ECO:0000256" key="7">
    <source>
        <dbReference type="ARBA" id="ARBA00022723"/>
    </source>
</evidence>
<evidence type="ECO:0000256" key="22">
    <source>
        <dbReference type="SAM" id="MobiDB-lite"/>
    </source>
</evidence>
<name>A0A4U5VRD7_COLLU</name>
<feature type="signal peptide" evidence="24">
    <location>
        <begin position="1"/>
        <end position="20"/>
    </location>
</feature>
<feature type="region of interest" description="Disordered" evidence="22">
    <location>
        <begin position="914"/>
        <end position="993"/>
    </location>
</feature>
<dbReference type="Gene3D" id="3.30.40.10">
    <property type="entry name" value="Zinc/RING finger domain, C3HC4 (zinc finger)"/>
    <property type="match status" value="1"/>
</dbReference>
<accession>A0A4U5VRD7</accession>
<keyword evidence="11" id="KW-0862">Zinc</keyword>
<dbReference type="Pfam" id="PF01582">
    <property type="entry name" value="TIR"/>
    <property type="match status" value="1"/>
</dbReference>
<feature type="region of interest" description="Disordered" evidence="22">
    <location>
        <begin position="1192"/>
        <end position="1213"/>
    </location>
</feature>
<proteinExistence type="inferred from homology"/>
<keyword evidence="20" id="KW-0539">Nucleus</keyword>
<evidence type="ECO:0000259" key="25">
    <source>
        <dbReference type="PROSITE" id="PS50089"/>
    </source>
</evidence>
<keyword evidence="8 24" id="KW-0732">Signal</keyword>
<dbReference type="Gene3D" id="3.40.50.10140">
    <property type="entry name" value="Toll/interleukin-1 receptor homology (TIR) domain"/>
    <property type="match status" value="1"/>
</dbReference>
<gene>
    <name evidence="27" type="ORF">D9C73_025302</name>
</gene>
<feature type="transmembrane region" description="Helical" evidence="23">
    <location>
        <begin position="577"/>
        <end position="599"/>
    </location>
</feature>
<dbReference type="InterPro" id="IPR035897">
    <property type="entry name" value="Toll_tir_struct_dom_sf"/>
</dbReference>
<dbReference type="InterPro" id="IPR000483">
    <property type="entry name" value="Cys-rich_flank_reg_C"/>
</dbReference>
<keyword evidence="14 23" id="KW-1133">Transmembrane helix</keyword>
<dbReference type="SUPFAM" id="SSF52047">
    <property type="entry name" value="RNI-like"/>
    <property type="match status" value="1"/>
</dbReference>
<dbReference type="GO" id="GO:0008270">
    <property type="term" value="F:zinc ion binding"/>
    <property type="evidence" value="ECO:0007669"/>
    <property type="project" value="UniProtKB-KW"/>
</dbReference>
<dbReference type="InterPro" id="IPR039515">
    <property type="entry name" value="NOT4_mRING-HC-C4C4"/>
</dbReference>
<feature type="region of interest" description="Disordered" evidence="22">
    <location>
        <begin position="1061"/>
        <end position="1093"/>
    </location>
</feature>
<dbReference type="FunFam" id="3.40.50.10140:FF:000001">
    <property type="entry name" value="Toll-like receptor 2"/>
    <property type="match status" value="1"/>
</dbReference>
<dbReference type="GO" id="GO:0005634">
    <property type="term" value="C:nucleus"/>
    <property type="evidence" value="ECO:0007669"/>
    <property type="project" value="UniProtKB-SubCell"/>
</dbReference>
<evidence type="ECO:0000256" key="14">
    <source>
        <dbReference type="ARBA" id="ARBA00022989"/>
    </source>
</evidence>
<reference evidence="27 28" key="1">
    <citation type="submission" date="2019-01" db="EMBL/GenBank/DDBJ databases">
        <title>Genome Assembly of Collichthys lucidus.</title>
        <authorList>
            <person name="Cai M."/>
            <person name="Xiao S."/>
        </authorList>
    </citation>
    <scope>NUCLEOTIDE SEQUENCE [LARGE SCALE GENOMIC DNA]</scope>
    <source>
        <strain evidence="27">JT15FE1705JMU</strain>
        <tissue evidence="27">Muscle</tissue>
    </source>
</reference>
<keyword evidence="4" id="KW-0399">Innate immunity</keyword>
<evidence type="ECO:0000256" key="4">
    <source>
        <dbReference type="ARBA" id="ARBA00022588"/>
    </source>
</evidence>
<evidence type="ECO:0000256" key="11">
    <source>
        <dbReference type="ARBA" id="ARBA00022833"/>
    </source>
</evidence>
<keyword evidence="13" id="KW-0694">RNA-binding</keyword>
<evidence type="ECO:0000313" key="27">
    <source>
        <dbReference type="EMBL" id="TKS91168.1"/>
    </source>
</evidence>
<keyword evidence="28" id="KW-1185">Reference proteome</keyword>
<feature type="compositionally biased region" description="Low complexity" evidence="22">
    <location>
        <begin position="1072"/>
        <end position="1084"/>
    </location>
</feature>
<dbReference type="EMBL" id="CM014099">
    <property type="protein sequence ID" value="TKS91168.1"/>
    <property type="molecule type" value="Genomic_DNA"/>
</dbReference>
<keyword evidence="16 23" id="KW-0472">Membrane</keyword>
<evidence type="ECO:0000256" key="2">
    <source>
        <dbReference type="ARBA" id="ARBA00004479"/>
    </source>
</evidence>
<keyword evidence="7" id="KW-0479">Metal-binding</keyword>
<dbReference type="InterPro" id="IPR013083">
    <property type="entry name" value="Znf_RING/FYVE/PHD"/>
</dbReference>
<dbReference type="GO" id="GO:0045087">
    <property type="term" value="P:innate immune response"/>
    <property type="evidence" value="ECO:0007669"/>
    <property type="project" value="UniProtKB-KW"/>
</dbReference>
<evidence type="ECO:0000256" key="15">
    <source>
        <dbReference type="ARBA" id="ARBA00023054"/>
    </source>
</evidence>
<dbReference type="Pfam" id="PF14570">
    <property type="entry name" value="zf-RING_4"/>
    <property type="match status" value="1"/>
</dbReference>
<evidence type="ECO:0000256" key="13">
    <source>
        <dbReference type="ARBA" id="ARBA00022884"/>
    </source>
</evidence>
<feature type="compositionally biased region" description="Polar residues" evidence="22">
    <location>
        <begin position="1263"/>
        <end position="1276"/>
    </location>
</feature>
<evidence type="ECO:0000256" key="17">
    <source>
        <dbReference type="ARBA" id="ARBA00023170"/>
    </source>
</evidence>
<evidence type="ECO:0000256" key="3">
    <source>
        <dbReference type="ARBA" id="ARBA00009634"/>
    </source>
</evidence>
<protein>
    <submittedName>
        <fullName evidence="27">Toll-like receptor 1</fullName>
    </submittedName>
</protein>
<keyword evidence="18" id="KW-0325">Glycoprotein</keyword>
<evidence type="ECO:0000256" key="1">
    <source>
        <dbReference type="ARBA" id="ARBA00004123"/>
    </source>
</evidence>
<dbReference type="InterPro" id="IPR001611">
    <property type="entry name" value="Leu-rich_rpt"/>
</dbReference>
<dbReference type="FunFam" id="3.30.40.10:FF:000006">
    <property type="entry name" value="CCR4-NOT transcription complex subunit 4"/>
    <property type="match status" value="1"/>
</dbReference>
<dbReference type="Gene3D" id="3.80.10.10">
    <property type="entry name" value="Ribonuclease Inhibitor"/>
    <property type="match status" value="1"/>
</dbReference>
<dbReference type="CDD" id="cd16618">
    <property type="entry name" value="mRING-HC-C4C4_CNOT4"/>
    <property type="match status" value="1"/>
</dbReference>
<keyword evidence="19" id="KW-0395">Inflammatory response</keyword>
<dbReference type="PANTHER" id="PTHR24365">
    <property type="entry name" value="TOLL-LIKE RECEPTOR"/>
    <property type="match status" value="1"/>
</dbReference>
<dbReference type="Proteomes" id="UP000298787">
    <property type="component" value="Chromosome 22"/>
</dbReference>
<dbReference type="PROSITE" id="PS51450">
    <property type="entry name" value="LRR"/>
    <property type="match status" value="2"/>
</dbReference>
<dbReference type="Pfam" id="PF13855">
    <property type="entry name" value="LRR_8"/>
    <property type="match status" value="1"/>
</dbReference>
<keyword evidence="10 21" id="KW-0863">Zinc-finger</keyword>
<evidence type="ECO:0000256" key="5">
    <source>
        <dbReference type="ARBA" id="ARBA00022614"/>
    </source>
</evidence>
<dbReference type="GO" id="GO:0003723">
    <property type="term" value="F:RNA binding"/>
    <property type="evidence" value="ECO:0007669"/>
    <property type="project" value="UniProtKB-KW"/>
</dbReference>
<evidence type="ECO:0000256" key="19">
    <source>
        <dbReference type="ARBA" id="ARBA00023198"/>
    </source>
</evidence>
<evidence type="ECO:0000259" key="26">
    <source>
        <dbReference type="PROSITE" id="PS50104"/>
    </source>
</evidence>
<evidence type="ECO:0000256" key="8">
    <source>
        <dbReference type="ARBA" id="ARBA00022729"/>
    </source>
</evidence>
<sequence length="1327" mass="146754">MAILIGTVAIVSLIKQNCMAVQEDDMGFKLCVTSRRAVKDLSNQNLLDVASNLPNDTQYLDISYNFIRRLNEAPFSGLSQLCCLKVTHCGLQEISSSVFSHTPALKVLNISYNDLHTIPDISLKQLKILDLANNLYTSYQVPLSFQKLTSLDVLSLGSTAALSIHYNDFDPLMNISMYHLLLGAGIQWQNYDPGALAKVKSLQKMSLFACFCGNFSMLEKVLVDLNVTGVTSLRFITVFPDICNWTGNPFKKLRTMPFIQNLTIENSWINSSFMEVLLKNVWMSSLHDLAFVNITYHEDKPDGFQFRTINHTVNVHSITFNGVHHYQYSYPTINISTEAIYNLAYLKFSGSGMNILPCKLISALPSLETLDVFPRLRKLYLSKNRFSSLSFISKKTHQMKTLESLDLSFNSIELDKGCSWPAHLIELSLGNNNLGNSVFKFLSSNFERIDLSKTGITAITQENLSQFPKLTHLKLSSNSIQVIPADLMAPALLSLYVDQNAITSISREVFPGLPRLQTFKAGINPFICSCDSYWFVTVLNKSMLPDWPLDYTCNTPPLFAGLPLSEYKTGQLSCETWLQVVVAFSVIIVICIALGLVFYKCDGAWYIKMLWVWIRVKRRDKKHSNMLKNASFSYHAFISYSHQDCGWVDSQLVPSLEGSGFSLCVHARDFIPGDWIIDNIINCVESSYKTLFVLSKHFVQSEWCNYELFFAQHRAISVQKDSLVFILLEPIPADSLPKKFLRLRHLLRQQTYLEWPKDERKQQVFWSSLKSMLHMADKSMVLKDVATAISDTVEANDGEETGVTGHQVLEERDPAAPLNLTIPVVRNCMMSRNPDVKDDSMECPLCMEPLEIDDVNFFPCTCGYQICRFCWHRIRTDENGLCPACRKAGKHQEYEHKLLQDLYKMNPTFLQSSALSGDKAKGKGSSLQRSNSSSKDGWLSLQPSGRAINGLSSDRKSPPLDGSDSEHLTPEGPEPDLSLGPVPALSPFSPNCDLASPSNKLPEIISIGNGETSQLLLGSDSPSPPLGLSKPSLVVPISVTGHTVHSPFEAAAAESQSLFSDNSNFRHPNPLPSGLSGFPSSPHSNADWPTAPEPQSLFTSASCGSWMGSTSSRSNFVHLNHTVNPTASTSHSSFLDLTVLPGHHSTGLGGIPISENSTCVESLNVKEWQDGLRALLPNININFGGLPNSLSSSSSSSSSSVNHTGPPGVSGSVSHSLCWDSTASWMDPAIIRGMPASSGNSLDSLHDDNPPHWLKSLQTLTDMDVPSSNASQNGPFVSQPPPHRAGWAHYPAPTNQFHSPPPGFQTAFRPAAQTQADLLQSAAIDRH</sequence>
<dbReference type="GO" id="GO:0006954">
    <property type="term" value="P:inflammatory response"/>
    <property type="evidence" value="ECO:0007669"/>
    <property type="project" value="UniProtKB-KW"/>
</dbReference>
<evidence type="ECO:0000256" key="24">
    <source>
        <dbReference type="SAM" id="SignalP"/>
    </source>
</evidence>
<dbReference type="GO" id="GO:0005886">
    <property type="term" value="C:plasma membrane"/>
    <property type="evidence" value="ECO:0007669"/>
    <property type="project" value="TreeGrafter"/>
</dbReference>
<dbReference type="SMART" id="SM00082">
    <property type="entry name" value="LRRCT"/>
    <property type="match status" value="1"/>
</dbReference>
<feature type="chain" id="PRO_5020460066" evidence="24">
    <location>
        <begin position="21"/>
        <end position="1327"/>
    </location>
</feature>
<dbReference type="SMART" id="SM00255">
    <property type="entry name" value="TIR"/>
    <property type="match status" value="1"/>
</dbReference>
<keyword evidence="5" id="KW-0433">Leucine-rich repeat</keyword>
<evidence type="ECO:0000256" key="21">
    <source>
        <dbReference type="PROSITE-ProRule" id="PRU00175"/>
    </source>
</evidence>
<evidence type="ECO:0000256" key="6">
    <source>
        <dbReference type="ARBA" id="ARBA00022692"/>
    </source>
</evidence>
<feature type="domain" description="TIR" evidence="26">
    <location>
        <begin position="632"/>
        <end position="773"/>
    </location>
</feature>
<dbReference type="PANTHER" id="PTHR24365:SF539">
    <property type="entry name" value="TOLL-LIKE RECEPTOR 1"/>
    <property type="match status" value="1"/>
</dbReference>
<dbReference type="SUPFAM" id="SSF52058">
    <property type="entry name" value="L domain-like"/>
    <property type="match status" value="1"/>
</dbReference>
<comment type="subcellular location">
    <subcellularLocation>
        <location evidence="2">Membrane</location>
        <topology evidence="2">Single-pass type I membrane protein</topology>
    </subcellularLocation>
    <subcellularLocation>
        <location evidence="1">Nucleus</location>
    </subcellularLocation>
</comment>
<comment type="similarity">
    <text evidence="3">Belongs to the Toll-like receptor family.</text>
</comment>
<keyword evidence="17 27" id="KW-0675">Receptor</keyword>
<dbReference type="SUPFAM" id="SSF52200">
    <property type="entry name" value="Toll/Interleukin receptor TIR domain"/>
    <property type="match status" value="1"/>
</dbReference>
<dbReference type="STRING" id="240159.A0A4U5VRD7"/>
<evidence type="ECO:0000256" key="10">
    <source>
        <dbReference type="ARBA" id="ARBA00022771"/>
    </source>
</evidence>
<evidence type="ECO:0000256" key="20">
    <source>
        <dbReference type="ARBA" id="ARBA00023242"/>
    </source>
</evidence>
<evidence type="ECO:0000256" key="12">
    <source>
        <dbReference type="ARBA" id="ARBA00022859"/>
    </source>
</evidence>
<feature type="compositionally biased region" description="Basic and acidic residues" evidence="22">
    <location>
        <begin position="953"/>
        <end position="969"/>
    </location>
</feature>
<feature type="region of interest" description="Disordered" evidence="22">
    <location>
        <begin position="1263"/>
        <end position="1305"/>
    </location>
</feature>
<dbReference type="InterPro" id="IPR032675">
    <property type="entry name" value="LRR_dom_sf"/>
</dbReference>
<evidence type="ECO:0000256" key="9">
    <source>
        <dbReference type="ARBA" id="ARBA00022737"/>
    </source>
</evidence>
<dbReference type="InterPro" id="IPR000157">
    <property type="entry name" value="TIR_dom"/>
</dbReference>
<dbReference type="GO" id="GO:0002224">
    <property type="term" value="P:toll-like receptor signaling pathway"/>
    <property type="evidence" value="ECO:0007669"/>
    <property type="project" value="TreeGrafter"/>
</dbReference>
<dbReference type="GO" id="GO:0038023">
    <property type="term" value="F:signaling receptor activity"/>
    <property type="evidence" value="ECO:0007669"/>
    <property type="project" value="TreeGrafter"/>
</dbReference>
<evidence type="ECO:0000256" key="18">
    <source>
        <dbReference type="ARBA" id="ARBA00023180"/>
    </source>
</evidence>
<dbReference type="SUPFAM" id="SSF57850">
    <property type="entry name" value="RING/U-box"/>
    <property type="match status" value="1"/>
</dbReference>
<dbReference type="PROSITE" id="PS50104">
    <property type="entry name" value="TIR"/>
    <property type="match status" value="1"/>
</dbReference>
<evidence type="ECO:0000256" key="16">
    <source>
        <dbReference type="ARBA" id="ARBA00023136"/>
    </source>
</evidence>
<keyword evidence="9" id="KW-0677">Repeat</keyword>
<keyword evidence="6 23" id="KW-0812">Transmembrane</keyword>